<name>A0A0D7AC80_9AGAR</name>
<sequence>MGGFFSRQAAPDFERDLEDMTGKVVIVTGANTGIGLTTVKYLARKGAKVYLGARNESKATGALAQLESEGVAPGQVLYLHVDLSDPRSAKKAAGEFMKRETRLDVLSDHISPFLCTHTLLPLMKKTAQEPASDVRIINVASNAHKRTSAITARFRTPEELNRDHTDAQWSDWSRYAVSKLANVMHASALQRRLSAEDIPIVCMSLHPGVVNTWADRTPAPIIANVLFYFFGDDLEFGAYTSCFAAASPLVREEREHYEGAYLVPLGQLGGPGDRLPRSEDIDLQDELWNTTEVVLENLGLL</sequence>
<accession>A0A0D7AC80</accession>
<dbReference type="GO" id="GO:0016491">
    <property type="term" value="F:oxidoreductase activity"/>
    <property type="evidence" value="ECO:0007669"/>
    <property type="project" value="UniProtKB-KW"/>
</dbReference>
<evidence type="ECO:0000256" key="1">
    <source>
        <dbReference type="ARBA" id="ARBA00006484"/>
    </source>
</evidence>
<keyword evidence="3" id="KW-0560">Oxidoreductase</keyword>
<dbReference type="Pfam" id="PF00106">
    <property type="entry name" value="adh_short"/>
    <property type="match status" value="1"/>
</dbReference>
<dbReference type="AlphaFoldDB" id="A0A0D7AC80"/>
<evidence type="ECO:0000256" key="2">
    <source>
        <dbReference type="ARBA" id="ARBA00022857"/>
    </source>
</evidence>
<reference evidence="4 5" key="1">
    <citation type="journal article" date="2015" name="Fungal Genet. Biol.">
        <title>Evolution of novel wood decay mechanisms in Agaricales revealed by the genome sequences of Fistulina hepatica and Cylindrobasidium torrendii.</title>
        <authorList>
            <person name="Floudas D."/>
            <person name="Held B.W."/>
            <person name="Riley R."/>
            <person name="Nagy L.G."/>
            <person name="Koehler G."/>
            <person name="Ransdell A.S."/>
            <person name="Younus H."/>
            <person name="Chow J."/>
            <person name="Chiniquy J."/>
            <person name="Lipzen A."/>
            <person name="Tritt A."/>
            <person name="Sun H."/>
            <person name="Haridas S."/>
            <person name="LaButti K."/>
            <person name="Ohm R.A."/>
            <person name="Kues U."/>
            <person name="Blanchette R.A."/>
            <person name="Grigoriev I.V."/>
            <person name="Minto R.E."/>
            <person name="Hibbett D.S."/>
        </authorList>
    </citation>
    <scope>NUCLEOTIDE SEQUENCE [LARGE SCALE GENOMIC DNA]</scope>
    <source>
        <strain evidence="4 5">ATCC 64428</strain>
    </source>
</reference>
<dbReference type="InterPro" id="IPR036291">
    <property type="entry name" value="NAD(P)-bd_dom_sf"/>
</dbReference>
<keyword evidence="5" id="KW-1185">Reference proteome</keyword>
<organism evidence="4 5">
    <name type="scientific">Fistulina hepatica ATCC 64428</name>
    <dbReference type="NCBI Taxonomy" id="1128425"/>
    <lineage>
        <taxon>Eukaryota</taxon>
        <taxon>Fungi</taxon>
        <taxon>Dikarya</taxon>
        <taxon>Basidiomycota</taxon>
        <taxon>Agaricomycotina</taxon>
        <taxon>Agaricomycetes</taxon>
        <taxon>Agaricomycetidae</taxon>
        <taxon>Agaricales</taxon>
        <taxon>Fistulinaceae</taxon>
        <taxon>Fistulina</taxon>
    </lineage>
</organism>
<dbReference type="Proteomes" id="UP000054144">
    <property type="component" value="Unassembled WGS sequence"/>
</dbReference>
<dbReference type="EMBL" id="KN881833">
    <property type="protein sequence ID" value="KIY48443.1"/>
    <property type="molecule type" value="Genomic_DNA"/>
</dbReference>
<evidence type="ECO:0000313" key="5">
    <source>
        <dbReference type="Proteomes" id="UP000054144"/>
    </source>
</evidence>
<evidence type="ECO:0000256" key="3">
    <source>
        <dbReference type="ARBA" id="ARBA00023002"/>
    </source>
</evidence>
<dbReference type="PANTHER" id="PTHR24320:SF282">
    <property type="entry name" value="WW DOMAIN-CONTAINING OXIDOREDUCTASE"/>
    <property type="match status" value="1"/>
</dbReference>
<dbReference type="InterPro" id="IPR002347">
    <property type="entry name" value="SDR_fam"/>
</dbReference>
<dbReference type="SUPFAM" id="SSF51735">
    <property type="entry name" value="NAD(P)-binding Rossmann-fold domains"/>
    <property type="match status" value="1"/>
</dbReference>
<protein>
    <submittedName>
        <fullName evidence="4">NAD(P)-binding protein</fullName>
    </submittedName>
</protein>
<dbReference type="PRINTS" id="PR00081">
    <property type="entry name" value="GDHRDH"/>
</dbReference>
<evidence type="ECO:0000313" key="4">
    <source>
        <dbReference type="EMBL" id="KIY48443.1"/>
    </source>
</evidence>
<dbReference type="PANTHER" id="PTHR24320">
    <property type="entry name" value="RETINOL DEHYDROGENASE"/>
    <property type="match status" value="1"/>
</dbReference>
<proteinExistence type="inferred from homology"/>
<dbReference type="Gene3D" id="3.40.50.720">
    <property type="entry name" value="NAD(P)-binding Rossmann-like Domain"/>
    <property type="match status" value="2"/>
</dbReference>
<comment type="similarity">
    <text evidence="1">Belongs to the short-chain dehydrogenases/reductases (SDR) family.</text>
</comment>
<dbReference type="OrthoDB" id="191139at2759"/>
<gene>
    <name evidence="4" type="ORF">FISHEDRAFT_65733</name>
</gene>
<keyword evidence="2" id="KW-0521">NADP</keyword>